<keyword evidence="1" id="KW-0812">Transmembrane</keyword>
<keyword evidence="1" id="KW-0472">Membrane</keyword>
<gene>
    <name evidence="2" type="ORF">MiTe_01809</name>
</gene>
<comment type="caution">
    <text evidence="2">The sequence shown here is derived from an EMBL/GenBank/DDBJ whole genome shotgun (WGS) entry which is preliminary data.</text>
</comment>
<evidence type="ECO:0000313" key="3">
    <source>
        <dbReference type="Proteomes" id="UP000324917"/>
    </source>
</evidence>
<organism evidence="2 3">
    <name type="scientific">Microcystis aeruginosa NIES-2520</name>
    <dbReference type="NCBI Taxonomy" id="2303982"/>
    <lineage>
        <taxon>Bacteria</taxon>
        <taxon>Bacillati</taxon>
        <taxon>Cyanobacteriota</taxon>
        <taxon>Cyanophyceae</taxon>
        <taxon>Oscillatoriophycideae</taxon>
        <taxon>Chroococcales</taxon>
        <taxon>Microcystaceae</taxon>
        <taxon>Microcystis</taxon>
    </lineage>
</organism>
<dbReference type="AlphaFoldDB" id="A0A5A5RPF6"/>
<dbReference type="Proteomes" id="UP000324917">
    <property type="component" value="Unassembled WGS sequence"/>
</dbReference>
<dbReference type="EMBL" id="BHVP01000026">
    <property type="protein sequence ID" value="GCA74981.1"/>
    <property type="molecule type" value="Genomic_DNA"/>
</dbReference>
<protein>
    <submittedName>
        <fullName evidence="2">Uncharacterized protein</fullName>
    </submittedName>
</protein>
<name>A0A5A5RPF6_MICAE</name>
<sequence>MPTMTLVLPMVYLLVIYLLLAIAKKAKINS</sequence>
<proteinExistence type="predicted"/>
<evidence type="ECO:0000256" key="1">
    <source>
        <dbReference type="SAM" id="Phobius"/>
    </source>
</evidence>
<evidence type="ECO:0000313" key="2">
    <source>
        <dbReference type="EMBL" id="GCA74981.1"/>
    </source>
</evidence>
<accession>A0A5A5RPF6</accession>
<keyword evidence="1" id="KW-1133">Transmembrane helix</keyword>
<feature type="transmembrane region" description="Helical" evidence="1">
    <location>
        <begin position="6"/>
        <end position="23"/>
    </location>
</feature>
<reference evidence="2 3" key="1">
    <citation type="submission" date="2018-09" db="EMBL/GenBank/DDBJ databases">
        <title>Evolutionary history of phycoerythrin pigmentation in the water bloom-forming cyanobacterium Microcystis aeruginosa.</title>
        <authorList>
            <person name="Tanabe Y."/>
            <person name="Tanabe Y."/>
            <person name="Yamaguchi H."/>
        </authorList>
    </citation>
    <scope>NUCLEOTIDE SEQUENCE [LARGE SCALE GENOMIC DNA]</scope>
    <source>
        <strain evidence="2 3">NIES-2520</strain>
    </source>
</reference>